<sequence length="204" mass="22355">MNAAAHSANQMNIPEASRATISILFRPRLRSILSIPPITNDSIMSFSRIIECSESHKKAKNSRHSLSFPVTNFSLKIAMLSKLIVLALAASAFAQFQTCSDDQVTVCCDSVIDPKDVKHERRLEYFGVDVSNVTGVVGYECEPNGEGNLNWFWCPGKAAACCSELQFSPNPDREGEFPTLAINCQPPAPGTAESKSGFRLNRGW</sequence>
<dbReference type="GO" id="GO:0009277">
    <property type="term" value="C:fungal-type cell wall"/>
    <property type="evidence" value="ECO:0007669"/>
    <property type="project" value="InterPro"/>
</dbReference>
<dbReference type="Proteomes" id="UP001213000">
    <property type="component" value="Unassembled WGS sequence"/>
</dbReference>
<name>A0AAD5VVX1_9AGAR</name>
<proteinExistence type="predicted"/>
<reference evidence="1" key="1">
    <citation type="submission" date="2022-07" db="EMBL/GenBank/DDBJ databases">
        <title>Genome Sequence of Leucocoprinus birnbaumii.</title>
        <authorList>
            <person name="Buettner E."/>
        </authorList>
    </citation>
    <scope>NUCLEOTIDE SEQUENCE</scope>
    <source>
        <strain evidence="1">VT141</strain>
    </source>
</reference>
<dbReference type="GO" id="GO:0005199">
    <property type="term" value="F:structural constituent of cell wall"/>
    <property type="evidence" value="ECO:0007669"/>
    <property type="project" value="InterPro"/>
</dbReference>
<dbReference type="CDD" id="cd23507">
    <property type="entry name" value="hydrophobin_I"/>
    <property type="match status" value="1"/>
</dbReference>
<dbReference type="AlphaFoldDB" id="A0AAD5VVX1"/>
<organism evidence="1 2">
    <name type="scientific">Leucocoprinus birnbaumii</name>
    <dbReference type="NCBI Taxonomy" id="56174"/>
    <lineage>
        <taxon>Eukaryota</taxon>
        <taxon>Fungi</taxon>
        <taxon>Dikarya</taxon>
        <taxon>Basidiomycota</taxon>
        <taxon>Agaricomycotina</taxon>
        <taxon>Agaricomycetes</taxon>
        <taxon>Agaricomycetidae</taxon>
        <taxon>Agaricales</taxon>
        <taxon>Agaricineae</taxon>
        <taxon>Agaricaceae</taxon>
        <taxon>Leucocoprinus</taxon>
    </lineage>
</organism>
<dbReference type="EMBL" id="JANIEX010000188">
    <property type="protein sequence ID" value="KAJ3571380.1"/>
    <property type="molecule type" value="Genomic_DNA"/>
</dbReference>
<gene>
    <name evidence="1" type="ORF">NP233_g3792</name>
</gene>
<accession>A0AAD5VVX1</accession>
<keyword evidence="2" id="KW-1185">Reference proteome</keyword>
<evidence type="ECO:0000313" key="2">
    <source>
        <dbReference type="Proteomes" id="UP001213000"/>
    </source>
</evidence>
<comment type="caution">
    <text evidence="1">The sequence shown here is derived from an EMBL/GenBank/DDBJ whole genome shotgun (WGS) entry which is preliminary data.</text>
</comment>
<protein>
    <recommendedName>
        <fullName evidence="3">Hydrophobin</fullName>
    </recommendedName>
</protein>
<evidence type="ECO:0008006" key="3">
    <source>
        <dbReference type="Google" id="ProtNLM"/>
    </source>
</evidence>
<evidence type="ECO:0000313" key="1">
    <source>
        <dbReference type="EMBL" id="KAJ3571380.1"/>
    </source>
</evidence>